<name>A0ABX8CAM2_9ACTN</name>
<dbReference type="EMBL" id="CP074132">
    <property type="protein sequence ID" value="QUX30910.1"/>
    <property type="molecule type" value="Genomic_DNA"/>
</dbReference>
<protein>
    <submittedName>
        <fullName evidence="2">CRISPR-associated protein</fullName>
    </submittedName>
</protein>
<dbReference type="Gene3D" id="3.40.50.10770">
    <property type="entry name" value="Hypothetical protein VC1899 like domain (Restriction endonuclease-like)"/>
    <property type="match status" value="1"/>
</dbReference>
<evidence type="ECO:0000256" key="1">
    <source>
        <dbReference type="SAM" id="MobiDB-lite"/>
    </source>
</evidence>
<evidence type="ECO:0000313" key="3">
    <source>
        <dbReference type="Proteomes" id="UP000678016"/>
    </source>
</evidence>
<dbReference type="SUPFAM" id="SSF52980">
    <property type="entry name" value="Restriction endonuclease-like"/>
    <property type="match status" value="1"/>
</dbReference>
<feature type="compositionally biased region" description="Pro residues" evidence="1">
    <location>
        <begin position="367"/>
        <end position="384"/>
    </location>
</feature>
<organism evidence="2 3">
    <name type="scientific">Nocardiopsis akebiae</name>
    <dbReference type="NCBI Taxonomy" id="2831968"/>
    <lineage>
        <taxon>Bacteria</taxon>
        <taxon>Bacillati</taxon>
        <taxon>Actinomycetota</taxon>
        <taxon>Actinomycetes</taxon>
        <taxon>Streptosporangiales</taxon>
        <taxon>Nocardiopsidaceae</taxon>
        <taxon>Nocardiopsis</taxon>
    </lineage>
</organism>
<dbReference type="Proteomes" id="UP000678016">
    <property type="component" value="Chromosome"/>
</dbReference>
<feature type="compositionally biased region" description="Gly residues" evidence="1">
    <location>
        <begin position="354"/>
        <end position="365"/>
    </location>
</feature>
<reference evidence="3" key="1">
    <citation type="submission" date="2021-05" db="EMBL/GenBank/DDBJ databases">
        <title>Direct Submission.</title>
        <authorList>
            <person name="Li K."/>
            <person name="Gao J."/>
        </authorList>
    </citation>
    <scope>NUCLEOTIDE SEQUENCE [LARGE SCALE GENOMIC DNA]</scope>
    <source>
        <strain evidence="3">HDS12</strain>
    </source>
</reference>
<accession>A0ABX8CAM2</accession>
<gene>
    <name evidence="2" type="ORF">KGD83_10690</name>
</gene>
<dbReference type="InterPro" id="IPR011335">
    <property type="entry name" value="Restrct_endonuc-II-like"/>
</dbReference>
<dbReference type="RefSeq" id="WP_212643628.1">
    <property type="nucleotide sequence ID" value="NZ_CP074132.1"/>
</dbReference>
<proteinExistence type="predicted"/>
<keyword evidence="3" id="KW-1185">Reference proteome</keyword>
<feature type="region of interest" description="Disordered" evidence="1">
    <location>
        <begin position="336"/>
        <end position="398"/>
    </location>
</feature>
<evidence type="ECO:0000313" key="2">
    <source>
        <dbReference type="EMBL" id="QUX30910.1"/>
    </source>
</evidence>
<sequence length="744" mass="78779">MDSPRAAVVLVGQNPTPALLSSLTLRADHLALVASDGTRPLARRVAAAVERLARPESVSVVSVGPDPHDFGPVTDTLAALHRANGGQPWYLDYTGGTKVMSVAAALLHERLLPTDRHPGSRRWRHYLDAVNDRLRTADGSHPGRPLVSDGVDLRTLAAIHGARWLEDRDPEPVRLFVQGGRQALQARFPDLSPAVRRGVVAEGRVLSHLLRHTRRRSDTEVVGARQVADPRHPGGSVADFDAVLRHRHRVLCVEAKTRPEDVVARAGWTVAKARRVFGTAVQVLFVHSGPAVPGLRERVTAYNPALSARSVHVWSLEDLLSRLTSFEDIRGAFFPGLASSDTDATPRPARGTGPAPGAGPNGAPGPGRRPPPPEAPGPPPPGRHPGPKDGPVLVTSLGGSRLGTLTAVHAHRPARTLVLPSRQSVRDRMRDSASRTLYAVEHPGAPPADAALLREAGYRDRVRFTPDPVDGSDADAVAAAAQDWIVREQRADPPPPVVADITTGTKAMSLGLALAARRTGACAAYQLARRRTVVCLTHGELPLRGRASVDWHLVLPGYTPLPGAGDGDGSLTGNACRAARTQVDTVLLDAARAALVRAASGPVLVWMDASLTDPEECLTAQERPSLVLTFDDRAVGLTAPGWLRRRGPGGEAREVGRGAWAQSVFAATAHLGTRCDVAGTVVALTRPGGDVSRAVELVDWISHADPSPRGGPGRIAFGDPLRPLVAVASPDALPALLDTDVSLL</sequence>